<dbReference type="GO" id="GO:0030133">
    <property type="term" value="C:transport vesicle"/>
    <property type="evidence" value="ECO:0007669"/>
    <property type="project" value="UniProtKB-SubCell"/>
</dbReference>
<dbReference type="Pfam" id="PF08700">
    <property type="entry name" value="VPS51_Exo84_N"/>
    <property type="match status" value="1"/>
</dbReference>
<evidence type="ECO:0000259" key="8">
    <source>
        <dbReference type="Pfam" id="PF16528"/>
    </source>
</evidence>
<dbReference type="STRING" id="764103.G7DXT8"/>
<evidence type="ECO:0000256" key="6">
    <source>
        <dbReference type="ARBA" id="ARBA00022927"/>
    </source>
</evidence>
<evidence type="ECO:0000313" key="9">
    <source>
        <dbReference type="EMBL" id="GAA95398.1"/>
    </source>
</evidence>
<comment type="similarity">
    <text evidence="2">Belongs to the EXO84 family.</text>
</comment>
<dbReference type="Pfam" id="PF16528">
    <property type="entry name" value="Exo84_C"/>
    <property type="match status" value="1"/>
</dbReference>
<dbReference type="Gene3D" id="1.20.58.1210">
    <property type="entry name" value="Exo84p, N-terminal helical domain"/>
    <property type="match status" value="1"/>
</dbReference>
<comment type="caution">
    <text evidence="9">The sequence shown here is derived from an EMBL/GenBank/DDBJ whole genome shotgun (WGS) entry which is preliminary data.</text>
</comment>
<gene>
    <name evidence="9" type="primary">Mo02052</name>
    <name evidence="9" type="ORF">E5Q_02052</name>
</gene>
<proteinExistence type="inferred from homology"/>
<dbReference type="HOGENOM" id="CLU_012488_1_1_1"/>
<dbReference type="Gene3D" id="1.20.58.1220">
    <property type="entry name" value="Exo84p, C-terminal helical domain"/>
    <property type="match status" value="1"/>
</dbReference>
<evidence type="ECO:0000256" key="5">
    <source>
        <dbReference type="ARBA" id="ARBA00022483"/>
    </source>
</evidence>
<comment type="subcellular location">
    <subcellularLocation>
        <location evidence="1">Cytoplasmic vesicle</location>
        <location evidence="1">Secretory vesicle</location>
    </subcellularLocation>
</comment>
<dbReference type="InterPro" id="IPR042561">
    <property type="entry name" value="Exo84_C_1"/>
</dbReference>
<dbReference type="PANTHER" id="PTHR21426:SF12">
    <property type="entry name" value="EXOCYST COMPLEX COMPONENT 8"/>
    <property type="match status" value="1"/>
</dbReference>
<evidence type="ECO:0000313" key="10">
    <source>
        <dbReference type="Proteomes" id="UP000009131"/>
    </source>
</evidence>
<evidence type="ECO:0000256" key="4">
    <source>
        <dbReference type="ARBA" id="ARBA00022448"/>
    </source>
</evidence>
<evidence type="ECO:0000256" key="1">
    <source>
        <dbReference type="ARBA" id="ARBA00004398"/>
    </source>
</evidence>
<dbReference type="InterPro" id="IPR011993">
    <property type="entry name" value="PH-like_dom_sf"/>
</dbReference>
<dbReference type="PANTHER" id="PTHR21426">
    <property type="entry name" value="EXOCYST COMPLEX COMPONENT 8"/>
    <property type="match status" value="1"/>
</dbReference>
<dbReference type="GO" id="GO:0006887">
    <property type="term" value="P:exocytosis"/>
    <property type="evidence" value="ECO:0007669"/>
    <property type="project" value="UniProtKB-KW"/>
</dbReference>
<evidence type="ECO:0000256" key="3">
    <source>
        <dbReference type="ARBA" id="ARBA00021269"/>
    </source>
</evidence>
<feature type="domain" description="Exocyst component Exo84 C-terminal" evidence="8">
    <location>
        <begin position="494"/>
        <end position="696"/>
    </location>
</feature>
<dbReference type="OrthoDB" id="642193at2759"/>
<dbReference type="EMBL" id="BABT02000062">
    <property type="protein sequence ID" value="GAA95398.1"/>
    <property type="molecule type" value="Genomic_DNA"/>
</dbReference>
<dbReference type="InterPro" id="IPR033961">
    <property type="entry name" value="Exo84"/>
</dbReference>
<dbReference type="Gene3D" id="2.30.29.30">
    <property type="entry name" value="Pleckstrin-homology domain (PH domain)/Phosphotyrosine-binding domain (PTB)"/>
    <property type="match status" value="1"/>
</dbReference>
<dbReference type="OMA" id="AAWLPNR"/>
<evidence type="ECO:0000256" key="7">
    <source>
        <dbReference type="SAM" id="MobiDB-lite"/>
    </source>
</evidence>
<feature type="region of interest" description="Disordered" evidence="7">
    <location>
        <begin position="445"/>
        <end position="464"/>
    </location>
</feature>
<dbReference type="AlphaFoldDB" id="G7DXT8"/>
<dbReference type="GO" id="GO:0000145">
    <property type="term" value="C:exocyst"/>
    <property type="evidence" value="ECO:0007669"/>
    <property type="project" value="InterPro"/>
</dbReference>
<dbReference type="GO" id="GO:0006893">
    <property type="term" value="P:Golgi to plasma membrane transport"/>
    <property type="evidence" value="ECO:0007669"/>
    <property type="project" value="TreeGrafter"/>
</dbReference>
<name>G7DXT8_MIXOS</name>
<dbReference type="RefSeq" id="XP_014569746.1">
    <property type="nucleotide sequence ID" value="XM_014714260.1"/>
</dbReference>
<keyword evidence="5" id="KW-0268">Exocytosis</keyword>
<dbReference type="SUPFAM" id="SSF50729">
    <property type="entry name" value="PH domain-like"/>
    <property type="match status" value="1"/>
</dbReference>
<keyword evidence="4" id="KW-0813">Transport</keyword>
<sequence length="735" mass="80353">MSRPGMDRNPSSASLRTRRSVMLTTGTPNLGGLADYRMVIPEVPTYAEEASIAPKMLAQAQSRTAKKAMPELSKTNARVGAKAGTRVNAALLKKRQSVSVGTFMQDNRAMARARHDPMPSLPSVSDSFAAAPSLQNARPIDGPRPPSAGSSSKAMALLGIGQPTGSTGLPASTSSSSLSRQRAAELDVSALHGDHFDAQAFLKDFLATEPPGTELDSLKRAKIALLAEHASTSTELQKTVLNNYSDFITVSKEVTTLENDLLELKSALEDWRGVPESLEVGVSFEAAQDSSLIASIAKRGQRNSIVDLQAVYRSQLEALWETVEGSRKYLPPTPNRHLMHETSAFTEVDPATYRTRQPVHLVLLNDALLIAVQKRRQMGGRVRLVAERSFALNEISVADLKDATNLQNAVKIKRGKETVIFRAPKLEDKRVLLAAFKKIQEEITSRRRNDSAREAQARKEQSDGRAMSLEAFVGLAPSTVSNRSATLPNGEPAWVGDIGDDLSVKIALREFDEAVSLIENCKGALAKAMASKQDAPFMASLVKRLDARTADLVTTLESDLSSQEVSKTKVVKSCGWLLRLQEGERAQEAFLAGRAKLVKRRIRQIAFEGDIRIYIVELAIVVFTLIKNTCEWYMAAFPDHRVASGFVRWATQQIEVYAEVFRRQVYGADQEASVIEASKAETKKQGAMLRDVGLDFGFMLDSKLLPETAPAARDDGLVRRRRADTIIAAQKSALA</sequence>
<keyword evidence="10" id="KW-1185">Reference proteome</keyword>
<dbReference type="InParanoid" id="G7DXT8"/>
<reference evidence="9 10" key="2">
    <citation type="journal article" date="2012" name="Open Biol.">
        <title>Characteristics of nucleosomes and linker DNA regions on the genome of the basidiomycete Mixia osmundae revealed by mono- and dinucleosome mapping.</title>
        <authorList>
            <person name="Nishida H."/>
            <person name="Kondo S."/>
            <person name="Matsumoto T."/>
            <person name="Suzuki Y."/>
            <person name="Yoshikawa H."/>
            <person name="Taylor T.D."/>
            <person name="Sugiyama J."/>
        </authorList>
    </citation>
    <scope>NUCLEOTIDE SEQUENCE [LARGE SCALE GENOMIC DNA]</scope>
    <source>
        <strain evidence="10">CBS 9802 / IAM 14324 / JCM 22182 / KY 12970</strain>
    </source>
</reference>
<organism evidence="9 10">
    <name type="scientific">Mixia osmundae (strain CBS 9802 / IAM 14324 / JCM 22182 / KY 12970)</name>
    <dbReference type="NCBI Taxonomy" id="764103"/>
    <lineage>
        <taxon>Eukaryota</taxon>
        <taxon>Fungi</taxon>
        <taxon>Dikarya</taxon>
        <taxon>Basidiomycota</taxon>
        <taxon>Pucciniomycotina</taxon>
        <taxon>Mixiomycetes</taxon>
        <taxon>Mixiales</taxon>
        <taxon>Mixiaceae</taxon>
        <taxon>Mixia</taxon>
    </lineage>
</organism>
<evidence type="ECO:0000256" key="2">
    <source>
        <dbReference type="ARBA" id="ARBA00007210"/>
    </source>
</evidence>
<dbReference type="InterPro" id="IPR032403">
    <property type="entry name" value="Exo84_C"/>
</dbReference>
<feature type="compositionally biased region" description="Basic and acidic residues" evidence="7">
    <location>
        <begin position="445"/>
        <end position="463"/>
    </location>
</feature>
<dbReference type="SUPFAM" id="SSF74788">
    <property type="entry name" value="Cullin repeat-like"/>
    <property type="match status" value="1"/>
</dbReference>
<dbReference type="Pfam" id="PF25345">
    <property type="entry name" value="PH_EXO84"/>
    <property type="match status" value="1"/>
</dbReference>
<keyword evidence="6" id="KW-0653">Protein transport</keyword>
<dbReference type="GO" id="GO:0015031">
    <property type="term" value="P:protein transport"/>
    <property type="evidence" value="ECO:0007669"/>
    <property type="project" value="UniProtKB-KW"/>
</dbReference>
<dbReference type="eggNOG" id="KOG2215">
    <property type="taxonomic scope" value="Eukaryota"/>
</dbReference>
<dbReference type="InterPro" id="IPR016159">
    <property type="entry name" value="Cullin_repeat-like_dom_sf"/>
</dbReference>
<dbReference type="Proteomes" id="UP000009131">
    <property type="component" value="Unassembled WGS sequence"/>
</dbReference>
<dbReference type="InterPro" id="IPR042560">
    <property type="entry name" value="Exo84_C_2"/>
</dbReference>
<protein>
    <recommendedName>
        <fullName evidence="3">Exocyst complex component EXO84</fullName>
    </recommendedName>
</protein>
<reference evidence="9 10" key="1">
    <citation type="journal article" date="2011" name="J. Gen. Appl. Microbiol.">
        <title>Draft genome sequencing of the enigmatic basidiomycete Mixia osmundae.</title>
        <authorList>
            <person name="Nishida H."/>
            <person name="Nagatsuka Y."/>
            <person name="Sugiyama J."/>
        </authorList>
    </citation>
    <scope>NUCLEOTIDE SEQUENCE [LARGE SCALE GENOMIC DNA]</scope>
    <source>
        <strain evidence="10">CBS 9802 / IAM 14324 / JCM 22182 / KY 12970</strain>
    </source>
</reference>
<accession>G7DXT8</accession>